<dbReference type="RefSeq" id="WP_055102772.1">
    <property type="nucleotide sequence ID" value="NZ_LLWH01000160.1"/>
</dbReference>
<name>A0A0Q0T1X1_9PSED</name>
<comment type="caution">
    <text evidence="1">The sequence shown here is derived from an EMBL/GenBank/DDBJ whole genome shotgun (WGS) entry which is preliminary data.</text>
</comment>
<sequence>MQIILSPQRRDDTVIYQTAGEVIIVNGELFDFSKIEEGDVLPKEAIKSEWFSGDVTRTNGELQLSLILANPWNYSQAQAFPSPIRVTKNGLLDLPKPLPLPRQEPANE</sequence>
<keyword evidence="2" id="KW-1185">Reference proteome</keyword>
<dbReference type="EMBL" id="LLWH01000160">
    <property type="protein sequence ID" value="KQB53798.1"/>
    <property type="molecule type" value="Genomic_DNA"/>
</dbReference>
<proteinExistence type="predicted"/>
<organism evidence="1 2">
    <name type="scientific">Pseudomonas endophytica</name>
    <dbReference type="NCBI Taxonomy" id="1563157"/>
    <lineage>
        <taxon>Bacteria</taxon>
        <taxon>Pseudomonadati</taxon>
        <taxon>Pseudomonadota</taxon>
        <taxon>Gammaproteobacteria</taxon>
        <taxon>Pseudomonadales</taxon>
        <taxon>Pseudomonadaceae</taxon>
        <taxon>Pseudomonas</taxon>
    </lineage>
</organism>
<evidence type="ECO:0000313" key="2">
    <source>
        <dbReference type="Proteomes" id="UP000050342"/>
    </source>
</evidence>
<accession>A0A0Q0T1X1</accession>
<reference evidence="1 2" key="1">
    <citation type="submission" date="2015-10" db="EMBL/GenBank/DDBJ databases">
        <title>Pseudomonas helleri sp. nov. and Pseudomonas weihenstephanensis sp. nov., isolated from raw cows milk.</title>
        <authorList>
            <person name="Von Neubeck M."/>
            <person name="Huptas C."/>
            <person name="Wenning M."/>
            <person name="Scherer S."/>
        </authorList>
    </citation>
    <scope>NUCLEOTIDE SEQUENCE [LARGE SCALE GENOMIC DNA]</scope>
    <source>
        <strain evidence="1 2">BSTT44</strain>
    </source>
</reference>
<dbReference type="Proteomes" id="UP000050342">
    <property type="component" value="Unassembled WGS sequence"/>
</dbReference>
<evidence type="ECO:0000313" key="1">
    <source>
        <dbReference type="EMBL" id="KQB53798.1"/>
    </source>
</evidence>
<gene>
    <name evidence="1" type="ORF">AQS70_09305</name>
</gene>
<dbReference type="AlphaFoldDB" id="A0A0Q0T1X1"/>
<dbReference type="STRING" id="1563157.AQS70_09305"/>
<dbReference type="OrthoDB" id="8373799at2"/>
<protein>
    <submittedName>
        <fullName evidence="1">Uncharacterized protein</fullName>
    </submittedName>
</protein>